<organism evidence="1">
    <name type="scientific">bioreactor metagenome</name>
    <dbReference type="NCBI Taxonomy" id="1076179"/>
    <lineage>
        <taxon>unclassified sequences</taxon>
        <taxon>metagenomes</taxon>
        <taxon>ecological metagenomes</taxon>
    </lineage>
</organism>
<proteinExistence type="predicted"/>
<accession>A0A645B9R7</accession>
<dbReference type="AlphaFoldDB" id="A0A645B9R7"/>
<sequence>MDADAAGVADVRGGGAGVCPRVISVKLGVYRNIYWYRLRLNIAAAIHACGDGELVFLHRLFMLGRIYRAGRGSRIDVAEVDGVLFRKEQPGEVLRLVSPNVLHRTWVALRLLQLPRIGEEIAVVMVRVVP</sequence>
<protein>
    <submittedName>
        <fullName evidence="1">Uncharacterized protein</fullName>
    </submittedName>
</protein>
<name>A0A645B9R7_9ZZZZ</name>
<evidence type="ECO:0000313" key="1">
    <source>
        <dbReference type="EMBL" id="MPM62172.1"/>
    </source>
</evidence>
<dbReference type="EMBL" id="VSSQ01018728">
    <property type="protein sequence ID" value="MPM62172.1"/>
    <property type="molecule type" value="Genomic_DNA"/>
</dbReference>
<reference evidence="1" key="1">
    <citation type="submission" date="2019-08" db="EMBL/GenBank/DDBJ databases">
        <authorList>
            <person name="Kucharzyk K."/>
            <person name="Murdoch R.W."/>
            <person name="Higgins S."/>
            <person name="Loffler F."/>
        </authorList>
    </citation>
    <scope>NUCLEOTIDE SEQUENCE</scope>
</reference>
<comment type="caution">
    <text evidence="1">The sequence shown here is derived from an EMBL/GenBank/DDBJ whole genome shotgun (WGS) entry which is preliminary data.</text>
</comment>
<gene>
    <name evidence="1" type="ORF">SDC9_109038</name>
</gene>